<dbReference type="AlphaFoldDB" id="A0A8B6HHM1"/>
<feature type="region of interest" description="Disordered" evidence="1">
    <location>
        <begin position="76"/>
        <end position="95"/>
    </location>
</feature>
<dbReference type="EMBL" id="UYJE01010017">
    <property type="protein sequence ID" value="VDI78932.1"/>
    <property type="molecule type" value="Genomic_DNA"/>
</dbReference>
<protein>
    <submittedName>
        <fullName evidence="2">Uncharacterized protein</fullName>
    </submittedName>
</protein>
<reference evidence="2" key="1">
    <citation type="submission" date="2018-11" db="EMBL/GenBank/DDBJ databases">
        <authorList>
            <person name="Alioto T."/>
            <person name="Alioto T."/>
        </authorList>
    </citation>
    <scope>NUCLEOTIDE SEQUENCE</scope>
</reference>
<evidence type="ECO:0000313" key="2">
    <source>
        <dbReference type="EMBL" id="VDI78932.1"/>
    </source>
</evidence>
<accession>A0A8B6HHM1</accession>
<name>A0A8B6HHM1_MYTGA</name>
<proteinExistence type="predicted"/>
<organism evidence="2 3">
    <name type="scientific">Mytilus galloprovincialis</name>
    <name type="common">Mediterranean mussel</name>
    <dbReference type="NCBI Taxonomy" id="29158"/>
    <lineage>
        <taxon>Eukaryota</taxon>
        <taxon>Metazoa</taxon>
        <taxon>Spiralia</taxon>
        <taxon>Lophotrochozoa</taxon>
        <taxon>Mollusca</taxon>
        <taxon>Bivalvia</taxon>
        <taxon>Autobranchia</taxon>
        <taxon>Pteriomorphia</taxon>
        <taxon>Mytilida</taxon>
        <taxon>Mytiloidea</taxon>
        <taxon>Mytilidae</taxon>
        <taxon>Mytilinae</taxon>
        <taxon>Mytilus</taxon>
    </lineage>
</organism>
<sequence>MSFNLETTEDNYNTILTSDHHGKFIYKKSSVTTVDEELPFTTDVPPYLHNNMAEDPNLLYDNKGKVKRPYNVETEIYQPGGDKQYPKPIHKNLPM</sequence>
<comment type="caution">
    <text evidence="2">The sequence shown here is derived from an EMBL/GenBank/DDBJ whole genome shotgun (WGS) entry which is preliminary data.</text>
</comment>
<gene>
    <name evidence="2" type="ORF">MGAL_10B086129</name>
</gene>
<dbReference type="Proteomes" id="UP000596742">
    <property type="component" value="Unassembled WGS sequence"/>
</dbReference>
<keyword evidence="3" id="KW-1185">Reference proteome</keyword>
<evidence type="ECO:0000313" key="3">
    <source>
        <dbReference type="Proteomes" id="UP000596742"/>
    </source>
</evidence>
<evidence type="ECO:0000256" key="1">
    <source>
        <dbReference type="SAM" id="MobiDB-lite"/>
    </source>
</evidence>